<feature type="domain" description="YdbS-like PH" evidence="2">
    <location>
        <begin position="68"/>
        <end position="147"/>
    </location>
</feature>
<keyword evidence="1" id="KW-1133">Transmembrane helix</keyword>
<feature type="domain" description="YdbS-like PH" evidence="2">
    <location>
        <begin position="408"/>
        <end position="487"/>
    </location>
</feature>
<evidence type="ECO:0000259" key="2">
    <source>
        <dbReference type="Pfam" id="PF03703"/>
    </source>
</evidence>
<dbReference type="EMBL" id="JACHGZ010000030">
    <property type="protein sequence ID" value="MBB5149844.1"/>
    <property type="molecule type" value="Genomic_DNA"/>
</dbReference>
<evidence type="ECO:0000313" key="4">
    <source>
        <dbReference type="Proteomes" id="UP000557217"/>
    </source>
</evidence>
<dbReference type="Proteomes" id="UP000557217">
    <property type="component" value="Unassembled WGS sequence"/>
</dbReference>
<dbReference type="AlphaFoldDB" id="A0A840PX07"/>
<dbReference type="PANTHER" id="PTHR34473:SF2">
    <property type="entry name" value="UPF0699 TRANSMEMBRANE PROTEIN YDBT"/>
    <property type="match status" value="1"/>
</dbReference>
<comment type="caution">
    <text evidence="3">The sequence shown here is derived from an EMBL/GenBank/DDBJ whole genome shotgun (WGS) entry which is preliminary data.</text>
</comment>
<feature type="transmembrane region" description="Helical" evidence="1">
    <location>
        <begin position="230"/>
        <end position="261"/>
    </location>
</feature>
<feature type="transmembrane region" description="Helical" evidence="1">
    <location>
        <begin position="21"/>
        <end position="39"/>
    </location>
</feature>
<dbReference type="RefSeq" id="WP_016838312.1">
    <property type="nucleotide sequence ID" value="NZ_AP018335.1"/>
</dbReference>
<proteinExistence type="predicted"/>
<organism evidence="3 4">
    <name type="scientific">Ureibacillus thermosphaericus</name>
    <dbReference type="NCBI Taxonomy" id="51173"/>
    <lineage>
        <taxon>Bacteria</taxon>
        <taxon>Bacillati</taxon>
        <taxon>Bacillota</taxon>
        <taxon>Bacilli</taxon>
        <taxon>Bacillales</taxon>
        <taxon>Caryophanaceae</taxon>
        <taxon>Ureibacillus</taxon>
    </lineage>
</organism>
<dbReference type="PIRSF" id="PIRSF026631">
    <property type="entry name" value="UCP026631"/>
    <property type="match status" value="1"/>
</dbReference>
<feature type="transmembrane region" description="Helical" evidence="1">
    <location>
        <begin position="372"/>
        <end position="401"/>
    </location>
</feature>
<gene>
    <name evidence="3" type="ORF">HNR36_002236</name>
</gene>
<keyword evidence="4" id="KW-1185">Reference proteome</keyword>
<feature type="transmembrane region" description="Helical" evidence="1">
    <location>
        <begin position="51"/>
        <end position="75"/>
    </location>
</feature>
<protein>
    <submittedName>
        <fullName evidence="3">Putative membrane protein</fullName>
    </submittedName>
</protein>
<dbReference type="Pfam" id="PF03703">
    <property type="entry name" value="bPH_2"/>
    <property type="match status" value="3"/>
</dbReference>
<keyword evidence="1" id="KW-0812">Transmembrane</keyword>
<accession>A0A840PX07</accession>
<dbReference type="InterPro" id="IPR014529">
    <property type="entry name" value="UCP026631"/>
</dbReference>
<sequence>MMYKKYKLHPVSAVINFIKGLKELIIPFLIIAVANGFKIESNDFWEYIPLLIFLLVLIFYLISGFIRWWTFVYWFEENELRVEYGLFIKKKRYIPFDRIQSFNYKESIFHRIFGLVQVMVETAGSTDGKPEVVLTAITREEASQIERETKKVNIEQASENEFEDKNQLEAVEVQQDLHEIIYKISAKDLFLLATTSNSIGVVIAGVAAFISQVSEFIPYERIFEELSIFIQFGFMIVLMTIFFTFLMAWIVSIIITFINYYDFTVVQENDRIVITRGLLEKKRITIPKNRVQGIKIVENPIRQMVKYATVVVESASGGFGEHDKKIMLFPIISNQRMLEPLRQLFPHFDFEMEPDFIRPPKKAKPHFYRIDILWLLPIIGLCSYFFYPLGLFSILFVLPVLMLRLWQYKTNGFIITGNQLTLRYRVISRVTFIAEKKRIQVVQSKQNYFQKRKNIASIQATVMSGITGATARVSHLNESDVNELLSWFEKSKEMKKEDA</sequence>
<evidence type="ECO:0000313" key="3">
    <source>
        <dbReference type="EMBL" id="MBB5149844.1"/>
    </source>
</evidence>
<name>A0A840PX07_URETH</name>
<feature type="domain" description="YdbS-like PH" evidence="2">
    <location>
        <begin position="260"/>
        <end position="318"/>
    </location>
</feature>
<feature type="transmembrane region" description="Helical" evidence="1">
    <location>
        <begin position="189"/>
        <end position="210"/>
    </location>
</feature>
<reference evidence="3 4" key="1">
    <citation type="submission" date="2020-08" db="EMBL/GenBank/DDBJ databases">
        <title>Genomic Encyclopedia of Type Strains, Phase IV (KMG-IV): sequencing the most valuable type-strain genomes for metagenomic binning, comparative biology and taxonomic classification.</title>
        <authorList>
            <person name="Goeker M."/>
        </authorList>
    </citation>
    <scope>NUCLEOTIDE SEQUENCE [LARGE SCALE GENOMIC DNA]</scope>
    <source>
        <strain evidence="3 4">DSM 10633</strain>
    </source>
</reference>
<evidence type="ECO:0000256" key="1">
    <source>
        <dbReference type="SAM" id="Phobius"/>
    </source>
</evidence>
<dbReference type="InterPro" id="IPR005182">
    <property type="entry name" value="YdbS-like_PH"/>
</dbReference>
<keyword evidence="1" id="KW-0472">Membrane</keyword>
<dbReference type="PANTHER" id="PTHR34473">
    <property type="entry name" value="UPF0699 TRANSMEMBRANE PROTEIN YDBS"/>
    <property type="match status" value="1"/>
</dbReference>